<feature type="transmembrane region" description="Helical" evidence="9">
    <location>
        <begin position="403"/>
        <end position="428"/>
    </location>
</feature>
<comment type="subunit">
    <text evidence="9">Homodimer.</text>
</comment>
<dbReference type="InterPro" id="IPR038076">
    <property type="entry name" value="MgtE_N_sf"/>
</dbReference>
<reference evidence="11" key="2">
    <citation type="journal article" date="2023" name="ISME Commun">
        <title>Characterization of a bloom-associated alphaproteobacterial lineage, 'Candidatus Phycosocius': insights into freshwater algal-bacterial interactions.</title>
        <authorList>
            <person name="Tanabe Y."/>
            <person name="Yamaguchi H."/>
            <person name="Yoshida M."/>
            <person name="Kai A."/>
            <person name="Okazaki Y."/>
        </authorList>
    </citation>
    <scope>NUCLEOTIDE SEQUENCE</scope>
    <source>
        <strain evidence="11">BOTRYCO-1</strain>
    </source>
</reference>
<dbReference type="PROSITE" id="PS51371">
    <property type="entry name" value="CBS"/>
    <property type="match status" value="1"/>
</dbReference>
<dbReference type="CDD" id="cd04606">
    <property type="entry name" value="CBS_pair_Mg_transporter"/>
    <property type="match status" value="1"/>
</dbReference>
<evidence type="ECO:0000256" key="8">
    <source>
        <dbReference type="PROSITE-ProRule" id="PRU00703"/>
    </source>
</evidence>
<comment type="caution">
    <text evidence="11">The sequence shown here is derived from an EMBL/GenBank/DDBJ whole genome shotgun (WGS) entry which is preliminary data.</text>
</comment>
<feature type="transmembrane region" description="Helical" evidence="9">
    <location>
        <begin position="440"/>
        <end position="463"/>
    </location>
</feature>
<dbReference type="Proteomes" id="UP001161064">
    <property type="component" value="Unassembled WGS sequence"/>
</dbReference>
<dbReference type="Gene3D" id="3.10.580.10">
    <property type="entry name" value="CBS-domain"/>
    <property type="match status" value="1"/>
</dbReference>
<keyword evidence="4 9" id="KW-0812">Transmembrane</keyword>
<keyword evidence="3 9" id="KW-0813">Transport</keyword>
<proteinExistence type="inferred from homology"/>
<keyword evidence="7 9" id="KW-0472">Membrane</keyword>
<dbReference type="SUPFAM" id="SSF158791">
    <property type="entry name" value="MgtE N-terminal domain-like"/>
    <property type="match status" value="1"/>
</dbReference>
<dbReference type="Pfam" id="PF00571">
    <property type="entry name" value="CBS"/>
    <property type="match status" value="1"/>
</dbReference>
<dbReference type="PANTHER" id="PTHR43773">
    <property type="entry name" value="MAGNESIUM TRANSPORTER MGTE"/>
    <property type="match status" value="1"/>
</dbReference>
<dbReference type="InterPro" id="IPR006667">
    <property type="entry name" value="SLC41_membr_dom"/>
</dbReference>
<keyword evidence="12" id="KW-1185">Reference proteome</keyword>
<evidence type="ECO:0000256" key="1">
    <source>
        <dbReference type="ARBA" id="ARBA00004141"/>
    </source>
</evidence>
<protein>
    <recommendedName>
        <fullName evidence="9">Magnesium transporter MgtE</fullName>
    </recommendedName>
</protein>
<evidence type="ECO:0000259" key="10">
    <source>
        <dbReference type="PROSITE" id="PS51371"/>
    </source>
</evidence>
<dbReference type="SUPFAM" id="SSF54631">
    <property type="entry name" value="CBS-domain pair"/>
    <property type="match status" value="1"/>
</dbReference>
<evidence type="ECO:0000256" key="9">
    <source>
        <dbReference type="RuleBase" id="RU362011"/>
    </source>
</evidence>
<comment type="similarity">
    <text evidence="2 9">Belongs to the SLC41A transporter family.</text>
</comment>
<dbReference type="Gene3D" id="1.25.60.10">
    <property type="entry name" value="MgtE N-terminal domain-like"/>
    <property type="match status" value="1"/>
</dbReference>
<organism evidence="11 12">
    <name type="scientific">Candidatus Phycosocius spiralis</name>
    <dbReference type="NCBI Taxonomy" id="2815099"/>
    <lineage>
        <taxon>Bacteria</taxon>
        <taxon>Pseudomonadati</taxon>
        <taxon>Pseudomonadota</taxon>
        <taxon>Alphaproteobacteria</taxon>
        <taxon>Caulobacterales</taxon>
        <taxon>Caulobacterales incertae sedis</taxon>
        <taxon>Candidatus Phycosocius</taxon>
    </lineage>
</organism>
<evidence type="ECO:0000313" key="11">
    <source>
        <dbReference type="EMBL" id="GIU65935.1"/>
    </source>
</evidence>
<evidence type="ECO:0000256" key="2">
    <source>
        <dbReference type="ARBA" id="ARBA00009749"/>
    </source>
</evidence>
<keyword evidence="5 9" id="KW-0460">Magnesium</keyword>
<dbReference type="SMART" id="SM00924">
    <property type="entry name" value="MgtE_N"/>
    <property type="match status" value="1"/>
</dbReference>
<keyword evidence="8" id="KW-0129">CBS domain</keyword>
<keyword evidence="6 9" id="KW-1133">Transmembrane helix</keyword>
<feature type="domain" description="CBS" evidence="10">
    <location>
        <begin position="220"/>
        <end position="276"/>
    </location>
</feature>
<keyword evidence="9" id="KW-1003">Cell membrane</keyword>
<evidence type="ECO:0000256" key="6">
    <source>
        <dbReference type="ARBA" id="ARBA00022989"/>
    </source>
</evidence>
<name>A0ABQ4PSF4_9PROT</name>
<comment type="caution">
    <text evidence="9">Lacks conserved residue(s) required for the propagation of feature annotation.</text>
</comment>
<evidence type="ECO:0000256" key="3">
    <source>
        <dbReference type="ARBA" id="ARBA00022448"/>
    </source>
</evidence>
<evidence type="ECO:0000256" key="4">
    <source>
        <dbReference type="ARBA" id="ARBA00022692"/>
    </source>
</evidence>
<accession>A0ABQ4PSF4</accession>
<dbReference type="PANTHER" id="PTHR43773:SF1">
    <property type="entry name" value="MAGNESIUM TRANSPORTER MGTE"/>
    <property type="match status" value="1"/>
</dbReference>
<keyword evidence="9" id="KW-0479">Metal-binding</keyword>
<dbReference type="InterPro" id="IPR006669">
    <property type="entry name" value="MgtE_transporter"/>
</dbReference>
<evidence type="ECO:0000256" key="5">
    <source>
        <dbReference type="ARBA" id="ARBA00022842"/>
    </source>
</evidence>
<comment type="subcellular location">
    <subcellularLocation>
        <location evidence="9">Cell membrane</location>
        <topology evidence="9">Multi-pass membrane protein</topology>
    </subcellularLocation>
    <subcellularLocation>
        <location evidence="1">Membrane</location>
        <topology evidence="1">Multi-pass membrane protein</topology>
    </subcellularLocation>
</comment>
<dbReference type="EMBL" id="BPFZ01000001">
    <property type="protein sequence ID" value="GIU65935.1"/>
    <property type="molecule type" value="Genomic_DNA"/>
</dbReference>
<dbReference type="InterPro" id="IPR000644">
    <property type="entry name" value="CBS_dom"/>
</dbReference>
<reference evidence="11" key="1">
    <citation type="submission" date="2021-05" db="EMBL/GenBank/DDBJ databases">
        <authorList>
            <person name="Tanabe Y."/>
        </authorList>
    </citation>
    <scope>NUCLEOTIDE SEQUENCE</scope>
    <source>
        <strain evidence="11">BOTRYCO-1</strain>
    </source>
</reference>
<dbReference type="Gene3D" id="1.10.357.20">
    <property type="entry name" value="SLC41 divalent cation transporters, integral membrane domain"/>
    <property type="match status" value="1"/>
</dbReference>
<dbReference type="Pfam" id="PF03448">
    <property type="entry name" value="MgtE_N"/>
    <property type="match status" value="1"/>
</dbReference>
<dbReference type="SUPFAM" id="SSF161093">
    <property type="entry name" value="MgtE membrane domain-like"/>
    <property type="match status" value="1"/>
</dbReference>
<feature type="transmembrane region" description="Helical" evidence="9">
    <location>
        <begin position="375"/>
        <end position="397"/>
    </location>
</feature>
<comment type="function">
    <text evidence="9">Acts as a magnesium transporter.</text>
</comment>
<dbReference type="SMART" id="SM00116">
    <property type="entry name" value="CBS"/>
    <property type="match status" value="1"/>
</dbReference>
<evidence type="ECO:0000256" key="7">
    <source>
        <dbReference type="ARBA" id="ARBA00023136"/>
    </source>
</evidence>
<dbReference type="InterPro" id="IPR046342">
    <property type="entry name" value="CBS_dom_sf"/>
</dbReference>
<evidence type="ECO:0000313" key="12">
    <source>
        <dbReference type="Proteomes" id="UP001161064"/>
    </source>
</evidence>
<gene>
    <name evidence="11" type="ORF">PsB1_0089</name>
</gene>
<sequence length="464" mass="49821">MTVMDDLQALGSDPTHSEHGVDRSLTVKVIGAAGDHDGPLLRRLLLPMHPADIAELLQNAPKETARTIFNLIGEDLDAEVYAELEDELREFALEFIPATKLAQKLEDLDTDDAAAIVAELDDEDRAEVLAAASNDVRVAVEGALSFDEETAGRLMQREFVAAPLHWNVGQTIDFMRKTGEDLPDLFFDIYVVDPTMAPIGAIPVSKLMRARRTILLKDLMEAPEIIVDPETDQEVVAHAFQKYHLISAPVVDRAGRLTGMITVDDIVRVIQEENEEDLLALAGVRDASTADSVWSSVKSRLPWLCVNLVTALVASFLISTFQHSIEKIVALAVMMPMVASMGGNAGTQTLAVAVRALAARELTPGNSARIIAREVGTGIVNGAVFAMLLSTVAIVWFKSVLLAVTIALAILLNLSIAGFAGILIPLALKHAGQDPAVSSGVLVTFVTDLVGFVAFLGLATLIIL</sequence>
<dbReference type="Pfam" id="PF01769">
    <property type="entry name" value="MgtE"/>
    <property type="match status" value="1"/>
</dbReference>
<dbReference type="InterPro" id="IPR036739">
    <property type="entry name" value="SLC41_membr_dom_sf"/>
</dbReference>
<dbReference type="NCBIfam" id="TIGR00400">
    <property type="entry name" value="mgtE"/>
    <property type="match status" value="1"/>
</dbReference>
<dbReference type="InterPro" id="IPR006668">
    <property type="entry name" value="Mg_transptr_MgtE_intracell_dom"/>
</dbReference>